<evidence type="ECO:0000313" key="1">
    <source>
        <dbReference type="EMBL" id="QOZ66822.1"/>
    </source>
</evidence>
<sequence>MARVEQIVGFLRTCYIREVWKMDEQGATLALDYFRRQVHGPAFADEDEDAAAYHQALEFFRSHGQSLDWIHDGNPVGMICGLAKVSPRAGVLAANRVSVDPILAAIETHQIASADYSAAICDVVPGTLDPDPIKEELFGDREAEARGELATSVPTTLAGLLHLLTYVEEVSDGKYSASGRRDNSFDRDDLLNVIISAQDCVKGRNESRHRSPTNRNRSSGQYCRVCRSADRAR</sequence>
<organism evidence="1 2">
    <name type="scientific">Bradyrhizobium arachidis</name>
    <dbReference type="NCBI Taxonomy" id="858423"/>
    <lineage>
        <taxon>Bacteria</taxon>
        <taxon>Pseudomonadati</taxon>
        <taxon>Pseudomonadota</taxon>
        <taxon>Alphaproteobacteria</taxon>
        <taxon>Hyphomicrobiales</taxon>
        <taxon>Nitrobacteraceae</taxon>
        <taxon>Bradyrhizobium</taxon>
    </lineage>
</organism>
<reference evidence="1 2" key="1">
    <citation type="submission" date="2018-06" db="EMBL/GenBank/DDBJ databases">
        <title>Comparative genomics of Bradyrhizobium nodulating Arachidis hypogaea.</title>
        <authorList>
            <person name="Li Y."/>
        </authorList>
    </citation>
    <scope>NUCLEOTIDE SEQUENCE [LARGE SCALE GENOMIC DNA]</scope>
    <source>
        <strain evidence="1 2">CCBAU 051107</strain>
    </source>
</reference>
<proteinExistence type="predicted"/>
<dbReference type="EMBL" id="CP030050">
    <property type="protein sequence ID" value="QOZ66822.1"/>
    <property type="molecule type" value="Genomic_DNA"/>
</dbReference>
<dbReference type="RefSeq" id="WP_092220201.1">
    <property type="nucleotide sequence ID" value="NZ_CP030050.1"/>
</dbReference>
<gene>
    <name evidence="1" type="ORF">WN72_11235</name>
</gene>
<evidence type="ECO:0000313" key="2">
    <source>
        <dbReference type="Proteomes" id="UP000594015"/>
    </source>
</evidence>
<accession>A0AAE7NK57</accession>
<dbReference type="Proteomes" id="UP000594015">
    <property type="component" value="Chromosome"/>
</dbReference>
<dbReference type="AlphaFoldDB" id="A0AAE7NK57"/>
<protein>
    <submittedName>
        <fullName evidence="1">Uncharacterized protein</fullName>
    </submittedName>
</protein>
<name>A0AAE7NK57_9BRAD</name>
<dbReference type="KEGG" id="barh:WN72_11235"/>